<dbReference type="PRINTS" id="PR01036">
    <property type="entry name" value="TCRTETB"/>
</dbReference>
<feature type="transmembrane region" description="Helical" evidence="8">
    <location>
        <begin position="49"/>
        <end position="69"/>
    </location>
</feature>
<evidence type="ECO:0000256" key="5">
    <source>
        <dbReference type="ARBA" id="ARBA00022692"/>
    </source>
</evidence>
<keyword evidence="4" id="KW-1003">Cell membrane</keyword>
<dbReference type="Proteomes" id="UP001519271">
    <property type="component" value="Unassembled WGS sequence"/>
</dbReference>
<evidence type="ECO:0000256" key="2">
    <source>
        <dbReference type="ARBA" id="ARBA00008537"/>
    </source>
</evidence>
<feature type="domain" description="Major facilitator superfamily (MFS) profile" evidence="9">
    <location>
        <begin position="11"/>
        <end position="455"/>
    </location>
</feature>
<feature type="transmembrane region" description="Helical" evidence="8">
    <location>
        <begin position="166"/>
        <end position="186"/>
    </location>
</feature>
<feature type="transmembrane region" description="Helical" evidence="8">
    <location>
        <begin position="76"/>
        <end position="95"/>
    </location>
</feature>
<evidence type="ECO:0000256" key="4">
    <source>
        <dbReference type="ARBA" id="ARBA00022475"/>
    </source>
</evidence>
<keyword evidence="11" id="KW-1185">Reference proteome</keyword>
<dbReference type="InterPro" id="IPR011701">
    <property type="entry name" value="MFS"/>
</dbReference>
<name>A0ABS4G131_9CLOT</name>
<dbReference type="PROSITE" id="PS50850">
    <property type="entry name" value="MFS"/>
    <property type="match status" value="1"/>
</dbReference>
<dbReference type="EMBL" id="JAGGKC010000004">
    <property type="protein sequence ID" value="MBP1918250.1"/>
    <property type="molecule type" value="Genomic_DNA"/>
</dbReference>
<organism evidence="10 11">
    <name type="scientific">Youngiibacter multivorans</name>
    <dbReference type="NCBI Taxonomy" id="937251"/>
    <lineage>
        <taxon>Bacteria</taxon>
        <taxon>Bacillati</taxon>
        <taxon>Bacillota</taxon>
        <taxon>Clostridia</taxon>
        <taxon>Eubacteriales</taxon>
        <taxon>Clostridiaceae</taxon>
        <taxon>Youngiibacter</taxon>
    </lineage>
</organism>
<feature type="transmembrane region" description="Helical" evidence="8">
    <location>
        <begin position="12"/>
        <end position="37"/>
    </location>
</feature>
<dbReference type="Gene3D" id="1.20.1720.10">
    <property type="entry name" value="Multidrug resistance protein D"/>
    <property type="match status" value="1"/>
</dbReference>
<dbReference type="InterPro" id="IPR020846">
    <property type="entry name" value="MFS_dom"/>
</dbReference>
<proteinExistence type="inferred from homology"/>
<dbReference type="RefSeq" id="WP_209458492.1">
    <property type="nucleotide sequence ID" value="NZ_JAGGKC010000004.1"/>
</dbReference>
<dbReference type="PANTHER" id="PTHR42718">
    <property type="entry name" value="MAJOR FACILITATOR SUPERFAMILY MULTIDRUG TRANSPORTER MFSC"/>
    <property type="match status" value="1"/>
</dbReference>
<reference evidence="10 11" key="1">
    <citation type="submission" date="2021-03" db="EMBL/GenBank/DDBJ databases">
        <title>Genomic Encyclopedia of Type Strains, Phase IV (KMG-IV): sequencing the most valuable type-strain genomes for metagenomic binning, comparative biology and taxonomic classification.</title>
        <authorList>
            <person name="Goeker M."/>
        </authorList>
    </citation>
    <scope>NUCLEOTIDE SEQUENCE [LARGE SCALE GENOMIC DNA]</scope>
    <source>
        <strain evidence="10 11">DSM 6139</strain>
    </source>
</reference>
<feature type="transmembrane region" description="Helical" evidence="8">
    <location>
        <begin position="431"/>
        <end position="451"/>
    </location>
</feature>
<dbReference type="SUPFAM" id="SSF103473">
    <property type="entry name" value="MFS general substrate transporter"/>
    <property type="match status" value="1"/>
</dbReference>
<feature type="transmembrane region" description="Helical" evidence="8">
    <location>
        <begin position="329"/>
        <end position="348"/>
    </location>
</feature>
<evidence type="ECO:0000256" key="7">
    <source>
        <dbReference type="ARBA" id="ARBA00023136"/>
    </source>
</evidence>
<dbReference type="NCBIfam" id="TIGR00711">
    <property type="entry name" value="efflux_EmrB"/>
    <property type="match status" value="1"/>
</dbReference>
<feature type="transmembrane region" description="Helical" evidence="8">
    <location>
        <begin position="135"/>
        <end position="154"/>
    </location>
</feature>
<dbReference type="InterPro" id="IPR004638">
    <property type="entry name" value="EmrB-like"/>
</dbReference>
<feature type="transmembrane region" description="Helical" evidence="8">
    <location>
        <begin position="101"/>
        <end position="123"/>
    </location>
</feature>
<feature type="transmembrane region" description="Helical" evidence="8">
    <location>
        <begin position="401"/>
        <end position="419"/>
    </location>
</feature>
<comment type="subcellular location">
    <subcellularLocation>
        <location evidence="1">Cell membrane</location>
        <topology evidence="1">Multi-pass membrane protein</topology>
    </subcellularLocation>
</comment>
<gene>
    <name evidence="10" type="ORF">J2Z34_000722</name>
</gene>
<dbReference type="Gene3D" id="1.20.1250.20">
    <property type="entry name" value="MFS general substrate transporter like domains"/>
    <property type="match status" value="1"/>
</dbReference>
<evidence type="ECO:0000313" key="11">
    <source>
        <dbReference type="Proteomes" id="UP001519271"/>
    </source>
</evidence>
<sequence length="458" mass="48643">MALKHKTRNIGLTVMLTGTFISSLSISLLSSALPSIMREFSVSATIGQWLSTVYILVLGIVTATSAFLINRFNSKHLFVSGMLLFLAGCTISIFAPNFTVLILSRVIQACGAGILMPVTQVVILKTYPVSQHGKAMGIIGLVIGVAPAVGPTLSGLIVDMSGWKSIFYLLAAISVIVVILSVILLTGIDGKRGGSIEMTSLVLYGIGFCSLMIGVTNRERYGWTSLSTLGPLAAGIVCLYLFAVRQFRVPLPLLQLRILKDRGFAVSSILIMITYISMMSGTMRVPIYIQSVRGLSALTSGTLLLPGSALLVVFNPITGYLYDRFGARLISIFGMIFLGAGSGAFALAGIETPLLIITAMYAMRMVGIAFLLMPLSAYGLRNLNGEQMAHGNAIVNSLRQMAGALGSSILVAFMGAASATEAVTDIHGINVSFAIEAGLVMLGLLITLIFIRNERQIA</sequence>
<feature type="transmembrane region" description="Helical" evidence="8">
    <location>
        <begin position="198"/>
        <end position="215"/>
    </location>
</feature>
<comment type="similarity">
    <text evidence="2">Belongs to the major facilitator superfamily. EmrB family.</text>
</comment>
<evidence type="ECO:0000256" key="6">
    <source>
        <dbReference type="ARBA" id="ARBA00022989"/>
    </source>
</evidence>
<feature type="transmembrane region" description="Helical" evidence="8">
    <location>
        <begin position="221"/>
        <end position="243"/>
    </location>
</feature>
<evidence type="ECO:0000313" key="10">
    <source>
        <dbReference type="EMBL" id="MBP1918250.1"/>
    </source>
</evidence>
<keyword evidence="6 8" id="KW-1133">Transmembrane helix</keyword>
<dbReference type="Pfam" id="PF07690">
    <property type="entry name" value="MFS_1"/>
    <property type="match status" value="1"/>
</dbReference>
<feature type="transmembrane region" description="Helical" evidence="8">
    <location>
        <begin position="303"/>
        <end position="322"/>
    </location>
</feature>
<dbReference type="PANTHER" id="PTHR42718:SF9">
    <property type="entry name" value="MAJOR FACILITATOR SUPERFAMILY MULTIDRUG TRANSPORTER MFSC"/>
    <property type="match status" value="1"/>
</dbReference>
<protein>
    <submittedName>
        <fullName evidence="10">EmrB/QacA subfamily drug resistance transporter</fullName>
    </submittedName>
</protein>
<accession>A0ABS4G131</accession>
<evidence type="ECO:0000259" key="9">
    <source>
        <dbReference type="PROSITE" id="PS50850"/>
    </source>
</evidence>
<evidence type="ECO:0000256" key="1">
    <source>
        <dbReference type="ARBA" id="ARBA00004651"/>
    </source>
</evidence>
<comment type="caution">
    <text evidence="10">The sequence shown here is derived from an EMBL/GenBank/DDBJ whole genome shotgun (WGS) entry which is preliminary data.</text>
</comment>
<dbReference type="InterPro" id="IPR036259">
    <property type="entry name" value="MFS_trans_sf"/>
</dbReference>
<keyword evidence="7 8" id="KW-0472">Membrane</keyword>
<keyword evidence="5 8" id="KW-0812">Transmembrane</keyword>
<evidence type="ECO:0000256" key="3">
    <source>
        <dbReference type="ARBA" id="ARBA00022448"/>
    </source>
</evidence>
<feature type="transmembrane region" description="Helical" evidence="8">
    <location>
        <begin position="264"/>
        <end position="283"/>
    </location>
</feature>
<evidence type="ECO:0000256" key="8">
    <source>
        <dbReference type="SAM" id="Phobius"/>
    </source>
</evidence>
<keyword evidence="3" id="KW-0813">Transport</keyword>
<feature type="transmembrane region" description="Helical" evidence="8">
    <location>
        <begin position="354"/>
        <end position="380"/>
    </location>
</feature>